<comment type="caution">
    <text evidence="1">The sequence shown here is derived from an EMBL/GenBank/DDBJ whole genome shotgun (WGS) entry which is preliminary data.</text>
</comment>
<evidence type="ECO:0000313" key="2">
    <source>
        <dbReference type="Proteomes" id="UP000789759"/>
    </source>
</evidence>
<dbReference type="AlphaFoldDB" id="A0A9N9EV47"/>
<dbReference type="Proteomes" id="UP000789759">
    <property type="component" value="Unassembled WGS sequence"/>
</dbReference>
<keyword evidence="2" id="KW-1185">Reference proteome</keyword>
<reference evidence="1" key="1">
    <citation type="submission" date="2021-06" db="EMBL/GenBank/DDBJ databases">
        <authorList>
            <person name="Kallberg Y."/>
            <person name="Tangrot J."/>
            <person name="Rosling A."/>
        </authorList>
    </citation>
    <scope>NUCLEOTIDE SEQUENCE</scope>
    <source>
        <strain evidence="1">FL966</strain>
    </source>
</reference>
<dbReference type="EMBL" id="CAJVQA010010132">
    <property type="protein sequence ID" value="CAG8693446.1"/>
    <property type="molecule type" value="Genomic_DNA"/>
</dbReference>
<organism evidence="1 2">
    <name type="scientific">Cetraspora pellucida</name>
    <dbReference type="NCBI Taxonomy" id="1433469"/>
    <lineage>
        <taxon>Eukaryota</taxon>
        <taxon>Fungi</taxon>
        <taxon>Fungi incertae sedis</taxon>
        <taxon>Mucoromycota</taxon>
        <taxon>Glomeromycotina</taxon>
        <taxon>Glomeromycetes</taxon>
        <taxon>Diversisporales</taxon>
        <taxon>Gigasporaceae</taxon>
        <taxon>Cetraspora</taxon>
    </lineage>
</organism>
<accession>A0A9N9EV47</accession>
<protein>
    <submittedName>
        <fullName evidence="1">19804_t:CDS:1</fullName>
    </submittedName>
</protein>
<evidence type="ECO:0000313" key="1">
    <source>
        <dbReference type="EMBL" id="CAG8693446.1"/>
    </source>
</evidence>
<sequence length="131" mass="15608">MKPQQSNNYRTFFNILEDNNLLTFNNNCFFKSYYIFVNSSLPKINTKFKEVAIEVVTVTRLSICKTNLVCVDTFYTNKEEDPLEFIKAFDYTANTNNWSSECKIKIDSDYLHKIVTSWHDEIKDNLVYWNR</sequence>
<proteinExistence type="predicted"/>
<dbReference type="OrthoDB" id="2485769at2759"/>
<name>A0A9N9EV47_9GLOM</name>
<gene>
    <name evidence="1" type="ORF">CPELLU_LOCUS11427</name>
</gene>